<keyword evidence="6" id="KW-0720">Serine protease</keyword>
<evidence type="ECO:0000256" key="6">
    <source>
        <dbReference type="ARBA" id="ARBA00022825"/>
    </source>
</evidence>
<keyword evidence="13" id="KW-1185">Reference proteome</keyword>
<dbReference type="CDD" id="cd11377">
    <property type="entry name" value="Pro-peptidase_S53"/>
    <property type="match status" value="1"/>
</dbReference>
<evidence type="ECO:0000256" key="9">
    <source>
        <dbReference type="PROSITE-ProRule" id="PRU01032"/>
    </source>
</evidence>
<comment type="caution">
    <text evidence="12">The sequence shown here is derived from an EMBL/GenBank/DDBJ whole genome shotgun (WGS) entry which is preliminary data.</text>
</comment>
<evidence type="ECO:0000256" key="8">
    <source>
        <dbReference type="ARBA" id="ARBA00023145"/>
    </source>
</evidence>
<dbReference type="GO" id="GO:0005576">
    <property type="term" value="C:extracellular region"/>
    <property type="evidence" value="ECO:0007669"/>
    <property type="project" value="UniProtKB-SubCell"/>
</dbReference>
<dbReference type="PROSITE" id="PS51695">
    <property type="entry name" value="SEDOLISIN"/>
    <property type="match status" value="1"/>
</dbReference>
<dbReference type="InterPro" id="IPR030400">
    <property type="entry name" value="Sedolisin_dom"/>
</dbReference>
<dbReference type="SMART" id="SM00944">
    <property type="entry name" value="Pro-kuma_activ"/>
    <property type="match status" value="1"/>
</dbReference>
<dbReference type="GO" id="GO:0006508">
    <property type="term" value="P:proteolysis"/>
    <property type="evidence" value="ECO:0007669"/>
    <property type="project" value="UniProtKB-KW"/>
</dbReference>
<dbReference type="InterPro" id="IPR015366">
    <property type="entry name" value="S53_propep"/>
</dbReference>
<organism evidence="12 13">
    <name type="scientific">Parascedosporium putredinis</name>
    <dbReference type="NCBI Taxonomy" id="1442378"/>
    <lineage>
        <taxon>Eukaryota</taxon>
        <taxon>Fungi</taxon>
        <taxon>Dikarya</taxon>
        <taxon>Ascomycota</taxon>
        <taxon>Pezizomycotina</taxon>
        <taxon>Sordariomycetes</taxon>
        <taxon>Hypocreomycetidae</taxon>
        <taxon>Microascales</taxon>
        <taxon>Microascaceae</taxon>
        <taxon>Parascedosporium</taxon>
    </lineage>
</organism>
<feature type="domain" description="Peptidase S53" evidence="11">
    <location>
        <begin position="210"/>
        <end position="539"/>
    </location>
</feature>
<dbReference type="EMBL" id="CALLCH030000017">
    <property type="protein sequence ID" value="CAI4218016.1"/>
    <property type="molecule type" value="Genomic_DNA"/>
</dbReference>
<keyword evidence="10" id="KW-0732">Signal</keyword>
<dbReference type="InterPro" id="IPR050819">
    <property type="entry name" value="Tripeptidyl-peptidase_I"/>
</dbReference>
<evidence type="ECO:0000256" key="5">
    <source>
        <dbReference type="ARBA" id="ARBA00022801"/>
    </source>
</evidence>
<dbReference type="Pfam" id="PF09286">
    <property type="entry name" value="Pro-kuma_activ"/>
    <property type="match status" value="1"/>
</dbReference>
<evidence type="ECO:0000313" key="12">
    <source>
        <dbReference type="EMBL" id="CAI4218016.1"/>
    </source>
</evidence>
<dbReference type="Gene3D" id="3.40.50.200">
    <property type="entry name" value="Peptidase S8/S53 domain"/>
    <property type="match status" value="1"/>
</dbReference>
<feature type="signal peptide" evidence="10">
    <location>
        <begin position="1"/>
        <end position="22"/>
    </location>
</feature>
<dbReference type="GO" id="GO:0004252">
    <property type="term" value="F:serine-type endopeptidase activity"/>
    <property type="evidence" value="ECO:0007669"/>
    <property type="project" value="InterPro"/>
</dbReference>
<dbReference type="GO" id="GO:0046872">
    <property type="term" value="F:metal ion binding"/>
    <property type="evidence" value="ECO:0007669"/>
    <property type="project" value="UniProtKB-KW"/>
</dbReference>
<comment type="subcellular location">
    <subcellularLocation>
        <location evidence="2">Secreted</location>
        <location evidence="2">Extracellular space</location>
    </subcellularLocation>
</comment>
<keyword evidence="3" id="KW-0645">Protease</keyword>
<dbReference type="PANTHER" id="PTHR14218">
    <property type="entry name" value="PROTEASE S8 TRIPEPTIDYL PEPTIDASE I CLN2"/>
    <property type="match status" value="1"/>
</dbReference>
<keyword evidence="8" id="KW-0865">Zymogen</keyword>
<keyword evidence="5" id="KW-0378">Hydrolase</keyword>
<evidence type="ECO:0000256" key="3">
    <source>
        <dbReference type="ARBA" id="ARBA00022670"/>
    </source>
</evidence>
<name>A0A9P1H8Q6_9PEZI</name>
<feature type="chain" id="PRO_5040271638" description="Peptidase S53 domain-containing protein" evidence="10">
    <location>
        <begin position="23"/>
        <end position="539"/>
    </location>
</feature>
<evidence type="ECO:0000256" key="1">
    <source>
        <dbReference type="ARBA" id="ARBA00001913"/>
    </source>
</evidence>
<evidence type="ECO:0000256" key="7">
    <source>
        <dbReference type="ARBA" id="ARBA00022837"/>
    </source>
</evidence>
<dbReference type="Proteomes" id="UP000838763">
    <property type="component" value="Unassembled WGS sequence"/>
</dbReference>
<dbReference type="SUPFAM" id="SSF54897">
    <property type="entry name" value="Protease propeptides/inhibitors"/>
    <property type="match status" value="1"/>
</dbReference>
<dbReference type="GO" id="GO:0008240">
    <property type="term" value="F:tripeptidyl-peptidase activity"/>
    <property type="evidence" value="ECO:0007669"/>
    <property type="project" value="TreeGrafter"/>
</dbReference>
<protein>
    <recommendedName>
        <fullName evidence="11">Peptidase S53 domain-containing protein</fullName>
    </recommendedName>
</protein>
<dbReference type="PANTHER" id="PTHR14218:SF34">
    <property type="entry name" value="TRIPEPTIDYL-PEPTIDASE SED4"/>
    <property type="match status" value="1"/>
</dbReference>
<comment type="caution">
    <text evidence="9">Lacks conserved residue(s) required for the propagation of feature annotation.</text>
</comment>
<dbReference type="OrthoDB" id="409122at2759"/>
<dbReference type="SUPFAM" id="SSF52743">
    <property type="entry name" value="Subtilisin-like"/>
    <property type="match status" value="1"/>
</dbReference>
<evidence type="ECO:0000256" key="10">
    <source>
        <dbReference type="SAM" id="SignalP"/>
    </source>
</evidence>
<gene>
    <name evidence="12" type="ORF">PPNO1_LOCUS7612</name>
</gene>
<comment type="cofactor">
    <cofactor evidence="1">
        <name>Ca(2+)</name>
        <dbReference type="ChEBI" id="CHEBI:29108"/>
    </cofactor>
</comment>
<dbReference type="InterPro" id="IPR036852">
    <property type="entry name" value="Peptidase_S8/S53_dom_sf"/>
</dbReference>
<accession>A0A9P1H8Q6</accession>
<keyword evidence="4" id="KW-0479">Metal-binding</keyword>
<dbReference type="AlphaFoldDB" id="A0A9P1H8Q6"/>
<evidence type="ECO:0000256" key="2">
    <source>
        <dbReference type="ARBA" id="ARBA00004239"/>
    </source>
</evidence>
<keyword evidence="7" id="KW-0106">Calcium</keyword>
<evidence type="ECO:0000259" key="11">
    <source>
        <dbReference type="PROSITE" id="PS51695"/>
    </source>
</evidence>
<evidence type="ECO:0000313" key="13">
    <source>
        <dbReference type="Proteomes" id="UP000838763"/>
    </source>
</evidence>
<reference evidence="12" key="1">
    <citation type="submission" date="2022-11" db="EMBL/GenBank/DDBJ databases">
        <authorList>
            <person name="Scott C."/>
            <person name="Bruce N."/>
        </authorList>
    </citation>
    <scope>NUCLEOTIDE SEQUENCE</scope>
</reference>
<evidence type="ECO:0000256" key="4">
    <source>
        <dbReference type="ARBA" id="ARBA00022723"/>
    </source>
</evidence>
<sequence length="539" mass="58803">MALARSIKIGGLLAVAIDGTAAALVSRAASLPAAVRVLSVPDENTPITLEIGLKMQNIEKLEDMLRDVSDPKSSNYGQYLSTTEIHETFRPSDESGAAVKAWLQENGVTEIVDRGFYINFATTVSKANDLLNSAFSYYDVQGTRKLRTREYTISGEIADHIELVTPTTYFGTTKAHRAVDATAPDHNEVLVNRQADGDGNATKPSPCSRLLTPPCLQDMYGFGDYQVDPDSGSRIAFASFLNQSAVPNDLDVFTDTFDLPRTSWESVIINGGDDHQDFKRDVGEGNLDAQMLALSGKTLPMFHYVTGGSPPIIPNLRLDEDSNTNEPYLEFYQYLMDLENEEVAQVISISYGDDEQTVPKDYAVRTCNLMGMMGLRGITIIESTGDAGVGAPCRANDGSDKIEFTPSSRRAAHTSQRLVGRKGTIQRSQRFLDEVMDQELKAEYEQYTNYGGRGFPDISAHSSSPSEGFKALTDVVGGNSKGCDGWDTQSGAQVPGAGIIGERGAYWNATEGDACRDREDHRLAYFCAETARHPGYLVP</sequence>
<proteinExistence type="predicted"/>